<keyword evidence="3 4" id="KW-0418">Kinase</keyword>
<evidence type="ECO:0000313" key="7">
    <source>
        <dbReference type="Proteomes" id="UP001223586"/>
    </source>
</evidence>
<dbReference type="InterPro" id="IPR011611">
    <property type="entry name" value="PfkB_dom"/>
</dbReference>
<evidence type="ECO:0000256" key="2">
    <source>
        <dbReference type="ARBA" id="ARBA00022679"/>
    </source>
</evidence>
<comment type="similarity">
    <text evidence="1 4">Belongs to the carbohydrate kinase PfkB family.</text>
</comment>
<keyword evidence="7" id="KW-1185">Reference proteome</keyword>
<protein>
    <submittedName>
        <fullName evidence="6">Sugar/nucleoside kinase (Ribokinase family)</fullName>
    </submittedName>
</protein>
<dbReference type="RefSeq" id="WP_307230077.1">
    <property type="nucleotide sequence ID" value="NZ_JAUSTT010000015.1"/>
</dbReference>
<name>A0ABT9WTU0_9BACI</name>
<dbReference type="EMBL" id="JAUSTT010000015">
    <property type="protein sequence ID" value="MDQ0176710.1"/>
    <property type="molecule type" value="Genomic_DNA"/>
</dbReference>
<evidence type="ECO:0000313" key="6">
    <source>
        <dbReference type="EMBL" id="MDQ0176710.1"/>
    </source>
</evidence>
<evidence type="ECO:0000256" key="4">
    <source>
        <dbReference type="RuleBase" id="RU003704"/>
    </source>
</evidence>
<dbReference type="GO" id="GO:0016301">
    <property type="term" value="F:kinase activity"/>
    <property type="evidence" value="ECO:0007669"/>
    <property type="project" value="UniProtKB-KW"/>
</dbReference>
<dbReference type="PANTHER" id="PTHR10584:SF166">
    <property type="entry name" value="RIBOKINASE"/>
    <property type="match status" value="1"/>
</dbReference>
<accession>A0ABT9WTU0</accession>
<sequence>MVQNQAQNSHVLIVGAAVIDIIVRVERLPQTGEDVYGNHETTMVGGCAYNVQQVIQQFGLKNTLFVPIGKGPYADIIREQLSKKDIPMMLEDPSQDNGWNISFVEADGERTFLTVPGIETCWKKEWFNLIHLADYDFIYVSGYELEGASGEVLATEIKNRKAPHAKVIFDPGPRVSFLSKSVLDCMLSAGTIVHCNRDELMALFPNHDVEEAANELAGVTGEAVVVTMGKKGCYFVDKNHAGIIPVEKVQVVDTIGAGDSHTGAFISGLVQGLSIEAACQLGNDISAKVIQQSGGACEI</sequence>
<evidence type="ECO:0000259" key="5">
    <source>
        <dbReference type="Pfam" id="PF00294"/>
    </source>
</evidence>
<dbReference type="Pfam" id="PF00294">
    <property type="entry name" value="PfkB"/>
    <property type="match status" value="1"/>
</dbReference>
<proteinExistence type="inferred from homology"/>
<evidence type="ECO:0000256" key="1">
    <source>
        <dbReference type="ARBA" id="ARBA00010688"/>
    </source>
</evidence>
<keyword evidence="2 4" id="KW-0808">Transferase</keyword>
<reference evidence="6 7" key="1">
    <citation type="submission" date="2023-07" db="EMBL/GenBank/DDBJ databases">
        <title>Genomic Encyclopedia of Type Strains, Phase IV (KMG-IV): sequencing the most valuable type-strain genomes for metagenomic binning, comparative biology and taxonomic classification.</title>
        <authorList>
            <person name="Goeker M."/>
        </authorList>
    </citation>
    <scope>NUCLEOTIDE SEQUENCE [LARGE SCALE GENOMIC DNA]</scope>
    <source>
        <strain evidence="6 7">DSM 23837</strain>
    </source>
</reference>
<evidence type="ECO:0000256" key="3">
    <source>
        <dbReference type="ARBA" id="ARBA00022777"/>
    </source>
</evidence>
<dbReference type="Gene3D" id="3.40.1190.20">
    <property type="match status" value="1"/>
</dbReference>
<dbReference type="PROSITE" id="PS00584">
    <property type="entry name" value="PFKB_KINASES_2"/>
    <property type="match status" value="1"/>
</dbReference>
<dbReference type="PANTHER" id="PTHR10584">
    <property type="entry name" value="SUGAR KINASE"/>
    <property type="match status" value="1"/>
</dbReference>
<dbReference type="InterPro" id="IPR002139">
    <property type="entry name" value="Ribo/fructo_kinase"/>
</dbReference>
<dbReference type="InterPro" id="IPR002173">
    <property type="entry name" value="Carboh/pur_kinase_PfkB_CS"/>
</dbReference>
<dbReference type="InterPro" id="IPR029056">
    <property type="entry name" value="Ribokinase-like"/>
</dbReference>
<comment type="caution">
    <text evidence="6">The sequence shown here is derived from an EMBL/GenBank/DDBJ whole genome shotgun (WGS) entry which is preliminary data.</text>
</comment>
<gene>
    <name evidence="6" type="ORF">J2S08_002568</name>
</gene>
<dbReference type="Proteomes" id="UP001223586">
    <property type="component" value="Unassembled WGS sequence"/>
</dbReference>
<dbReference type="SUPFAM" id="SSF53613">
    <property type="entry name" value="Ribokinase-like"/>
    <property type="match status" value="1"/>
</dbReference>
<dbReference type="PRINTS" id="PR00990">
    <property type="entry name" value="RIBOKINASE"/>
</dbReference>
<organism evidence="6 7">
    <name type="scientific">Bacillus chungangensis</name>
    <dbReference type="NCBI Taxonomy" id="587633"/>
    <lineage>
        <taxon>Bacteria</taxon>
        <taxon>Bacillati</taxon>
        <taxon>Bacillota</taxon>
        <taxon>Bacilli</taxon>
        <taxon>Bacillales</taxon>
        <taxon>Bacillaceae</taxon>
        <taxon>Bacillus</taxon>
    </lineage>
</organism>
<feature type="domain" description="Carbohydrate kinase PfkB" evidence="5">
    <location>
        <begin position="10"/>
        <end position="295"/>
    </location>
</feature>